<dbReference type="Pfam" id="PF01336">
    <property type="entry name" value="tRNA_anti-codon"/>
    <property type="match status" value="1"/>
</dbReference>
<evidence type="ECO:0000256" key="3">
    <source>
        <dbReference type="ARBA" id="ARBA00022490"/>
    </source>
</evidence>
<dbReference type="SUPFAM" id="SSF50249">
    <property type="entry name" value="Nucleic acid-binding proteins"/>
    <property type="match status" value="1"/>
</dbReference>
<dbReference type="NCBIfam" id="NF003483">
    <property type="entry name" value="PRK05159.1"/>
    <property type="match status" value="1"/>
</dbReference>
<keyword evidence="6 9" id="KW-0067">ATP-binding</keyword>
<dbReference type="PANTHER" id="PTHR43450">
    <property type="entry name" value="ASPARTYL-TRNA SYNTHETASE"/>
    <property type="match status" value="1"/>
</dbReference>
<feature type="compositionally biased region" description="Polar residues" evidence="10">
    <location>
        <begin position="10"/>
        <end position="24"/>
    </location>
</feature>
<dbReference type="NCBIfam" id="TIGR00458">
    <property type="entry name" value="aspS_nondisc"/>
    <property type="match status" value="1"/>
</dbReference>
<keyword evidence="8 9" id="KW-0030">Aminoacyl-tRNA synthetase</keyword>
<feature type="site" description="Important for tRNA non-discrimination" evidence="9">
    <location>
        <position position="105"/>
    </location>
</feature>
<dbReference type="EMBL" id="CADCWH010000239">
    <property type="protein sequence ID" value="CAA9558875.1"/>
    <property type="molecule type" value="Genomic_DNA"/>
</dbReference>
<name>A0A6J4UTQ0_9BACT</name>
<evidence type="ECO:0000256" key="8">
    <source>
        <dbReference type="ARBA" id="ARBA00023146"/>
    </source>
</evidence>
<dbReference type="GO" id="GO:0050560">
    <property type="term" value="F:aspartate-tRNA(Asn) ligase activity"/>
    <property type="evidence" value="ECO:0007669"/>
    <property type="project" value="UniProtKB-EC"/>
</dbReference>
<evidence type="ECO:0000256" key="10">
    <source>
        <dbReference type="SAM" id="MobiDB-lite"/>
    </source>
</evidence>
<gene>
    <name evidence="9" type="primary">aspS</name>
    <name evidence="12" type="ORF">AVDCRST_MAG70-1499</name>
</gene>
<dbReference type="InterPro" id="IPR004364">
    <property type="entry name" value="Aa-tRNA-synt_II"/>
</dbReference>
<feature type="binding site" evidence="9">
    <location>
        <position position="388"/>
    </location>
    <ligand>
        <name>L-aspartate</name>
        <dbReference type="ChEBI" id="CHEBI:29991"/>
    </ligand>
</feature>
<feature type="binding site" evidence="9">
    <location>
        <begin position="233"/>
        <end position="235"/>
    </location>
    <ligand>
        <name>ATP</name>
        <dbReference type="ChEBI" id="CHEBI:30616"/>
    </ligand>
</feature>
<evidence type="ECO:0000256" key="6">
    <source>
        <dbReference type="ARBA" id="ARBA00022840"/>
    </source>
</evidence>
<dbReference type="GO" id="GO:0017101">
    <property type="term" value="C:aminoacyl-tRNA synthetase multienzyme complex"/>
    <property type="evidence" value="ECO:0007669"/>
    <property type="project" value="TreeGrafter"/>
</dbReference>
<sequence>MFHIAASRAVASSGSPSLGRTTRGASPPRSLSDELAAQIGEPVQVMGWVQQVRRLKRVSFLIVRDRRGLAQVVVDDPALMSTVEHLGNESVVTVGGTVIASRQAPDGVEVRAASVDVVSEAATPPFDLFRPTLDLPLPTLLDYAPLSLRHRRRQATLRVAAASVAGFRATLDAREFVSIQTPKLVEAAAEGGANVFPVSYFGRPAYLAQSPQLYKQIMVGVFERVYEVGPVFRAEPHDTPRHLNEYVSLDAEMGFIADHRDVMATLRDTLAGMLAAVVERAGPGLDMLGVVPPTIPGVIPSIRFGEALELVSAGLGEDLCGEMDLAPAHERYLGEWAEREHGSAWLFVTGYPMEKRPFYTHPDPADPAASNGFDLLFRGVELVTGGQRLHQLADYEAALASRGLDPAAFRGYLDAFRYGMPPHGGFAIGLERWVSRLLGLANVREATAFPRDLARLQP</sequence>
<comment type="catalytic activity">
    <reaction evidence="9">
        <text>tRNA(Asx) + L-aspartate + ATP = L-aspartyl-tRNA(Asx) + AMP + diphosphate</text>
        <dbReference type="Rhea" id="RHEA:18349"/>
        <dbReference type="Rhea" id="RHEA-COMP:9710"/>
        <dbReference type="Rhea" id="RHEA-COMP:9711"/>
        <dbReference type="ChEBI" id="CHEBI:29991"/>
        <dbReference type="ChEBI" id="CHEBI:30616"/>
        <dbReference type="ChEBI" id="CHEBI:33019"/>
        <dbReference type="ChEBI" id="CHEBI:78442"/>
        <dbReference type="ChEBI" id="CHEBI:78516"/>
        <dbReference type="ChEBI" id="CHEBI:456215"/>
        <dbReference type="EC" id="6.1.1.23"/>
    </reaction>
</comment>
<feature type="binding site" evidence="9">
    <location>
        <position position="384"/>
    </location>
    <ligand>
        <name>L-aspartate</name>
        <dbReference type="ChEBI" id="CHEBI:29991"/>
    </ligand>
</feature>
<dbReference type="GO" id="GO:0003723">
    <property type="term" value="F:RNA binding"/>
    <property type="evidence" value="ECO:0007669"/>
    <property type="project" value="TreeGrafter"/>
</dbReference>
<feature type="binding site" evidence="9">
    <location>
        <position position="190"/>
    </location>
    <ligand>
        <name>L-aspartate</name>
        <dbReference type="ChEBI" id="CHEBI:29991"/>
    </ligand>
</feature>
<reference evidence="12" key="1">
    <citation type="submission" date="2020-02" db="EMBL/GenBank/DDBJ databases">
        <authorList>
            <person name="Meier V. D."/>
        </authorList>
    </citation>
    <scope>NUCLEOTIDE SEQUENCE</scope>
    <source>
        <strain evidence="12">AVDCRST_MAG70</strain>
    </source>
</reference>
<evidence type="ECO:0000256" key="4">
    <source>
        <dbReference type="ARBA" id="ARBA00022598"/>
    </source>
</evidence>
<dbReference type="InterPro" id="IPR004523">
    <property type="entry name" value="Asp-tRNA_synthase_2"/>
</dbReference>
<dbReference type="InterPro" id="IPR006195">
    <property type="entry name" value="aa-tRNA-synth_II"/>
</dbReference>
<feature type="binding site" evidence="9">
    <location>
        <begin position="241"/>
        <end position="243"/>
    </location>
    <ligand>
        <name>ATP</name>
        <dbReference type="ChEBI" id="CHEBI:30616"/>
    </ligand>
</feature>
<dbReference type="InterPro" id="IPR004365">
    <property type="entry name" value="NA-bd_OB_tRNA"/>
</dbReference>
<dbReference type="GO" id="GO:0006422">
    <property type="term" value="P:aspartyl-tRNA aminoacylation"/>
    <property type="evidence" value="ECO:0007669"/>
    <property type="project" value="UniProtKB-UniRule"/>
</dbReference>
<evidence type="ECO:0000256" key="9">
    <source>
        <dbReference type="HAMAP-Rule" id="MF_02075"/>
    </source>
</evidence>
<dbReference type="Pfam" id="PF00152">
    <property type="entry name" value="tRNA-synt_2"/>
    <property type="match status" value="1"/>
</dbReference>
<comment type="similarity">
    <text evidence="2 9">Belongs to the class-II aminoacyl-tRNA synthetase family. Type 2 subfamily.</text>
</comment>
<feature type="binding site" evidence="9">
    <location>
        <begin position="429"/>
        <end position="432"/>
    </location>
    <ligand>
        <name>ATP</name>
        <dbReference type="ChEBI" id="CHEBI:30616"/>
    </ligand>
</feature>
<accession>A0A6J4UTQ0</accession>
<feature type="domain" description="Aminoacyl-transfer RNA synthetases class-II family profile" evidence="11">
    <location>
        <begin position="167"/>
        <end position="458"/>
    </location>
</feature>
<keyword evidence="5 9" id="KW-0547">Nucleotide-binding</keyword>
<organism evidence="12">
    <name type="scientific">uncultured Thermomicrobiales bacterium</name>
    <dbReference type="NCBI Taxonomy" id="1645740"/>
    <lineage>
        <taxon>Bacteria</taxon>
        <taxon>Pseudomonadati</taxon>
        <taxon>Thermomicrobiota</taxon>
        <taxon>Thermomicrobia</taxon>
        <taxon>Thermomicrobiales</taxon>
        <taxon>environmental samples</taxon>
    </lineage>
</organism>
<feature type="region of interest" description="Disordered" evidence="10">
    <location>
        <begin position="1"/>
        <end position="30"/>
    </location>
</feature>
<keyword evidence="7 9" id="KW-0648">Protein biosynthesis</keyword>
<dbReference type="InterPro" id="IPR045864">
    <property type="entry name" value="aa-tRNA-synth_II/BPL/LPL"/>
</dbReference>
<evidence type="ECO:0000256" key="7">
    <source>
        <dbReference type="ARBA" id="ARBA00022917"/>
    </source>
</evidence>
<dbReference type="HAMAP" id="MF_02075">
    <property type="entry name" value="Asp_tRNA_synth_type2"/>
    <property type="match status" value="1"/>
</dbReference>
<feature type="region of interest" description="Aspartate" evidence="9">
    <location>
        <begin position="212"/>
        <end position="215"/>
    </location>
</feature>
<dbReference type="PRINTS" id="PR01042">
    <property type="entry name" value="TRNASYNTHASP"/>
</dbReference>
<dbReference type="AlphaFoldDB" id="A0A6J4UTQ0"/>
<dbReference type="Gene3D" id="3.30.930.10">
    <property type="entry name" value="Bira Bifunctional Protein, Domain 2"/>
    <property type="match status" value="1"/>
</dbReference>
<feature type="binding site" evidence="9">
    <location>
        <position position="233"/>
    </location>
    <ligand>
        <name>L-aspartate</name>
        <dbReference type="ChEBI" id="CHEBI:29991"/>
    </ligand>
</feature>
<dbReference type="InterPro" id="IPR002312">
    <property type="entry name" value="Asp/Asn-tRNA-synth_IIb"/>
</dbReference>
<comment type="function">
    <text evidence="9">Aspartyl-tRNA synthetase with relaxed tRNA specificity since it is able to aspartylate not only its cognate tRNA(Asp) but also tRNA(Asn). Reaction proceeds in two steps: L-aspartate is first activated by ATP to form Asp-AMP and then transferred to the acceptor end of tRNA(Asp/Asn).</text>
</comment>
<evidence type="ECO:0000256" key="5">
    <source>
        <dbReference type="ARBA" id="ARBA00022741"/>
    </source>
</evidence>
<evidence type="ECO:0000259" key="11">
    <source>
        <dbReference type="PROSITE" id="PS50862"/>
    </source>
</evidence>
<feature type="binding site" evidence="9">
    <location>
        <position position="381"/>
    </location>
    <ligand>
        <name>ATP</name>
        <dbReference type="ChEBI" id="CHEBI:30616"/>
    </ligand>
</feature>
<comment type="subcellular location">
    <subcellularLocation>
        <location evidence="1 9">Cytoplasm</location>
    </subcellularLocation>
</comment>
<dbReference type="Gene3D" id="2.40.50.140">
    <property type="entry name" value="Nucleic acid-binding proteins"/>
    <property type="match status" value="1"/>
</dbReference>
<protein>
    <recommendedName>
        <fullName evidence="9">Aspartate--tRNA(Asp/Asn) ligase</fullName>
        <ecNumber evidence="9">6.1.1.23</ecNumber>
    </recommendedName>
    <alternativeName>
        <fullName evidence="9">Aspartyl-tRNA synthetase</fullName>
        <shortName evidence="9">AspRS</shortName>
    </alternativeName>
    <alternativeName>
        <fullName evidence="9">Non-discriminating aspartyl-tRNA synthetase</fullName>
        <shortName evidence="9">ND-AspRS</shortName>
    </alternativeName>
</protein>
<dbReference type="PROSITE" id="PS50862">
    <property type="entry name" value="AA_TRNA_LIGASE_II"/>
    <property type="match status" value="1"/>
</dbReference>
<dbReference type="SUPFAM" id="SSF55681">
    <property type="entry name" value="Class II aaRS and biotin synthetases"/>
    <property type="match status" value="1"/>
</dbReference>
<evidence type="ECO:0000256" key="2">
    <source>
        <dbReference type="ARBA" id="ARBA00005312"/>
    </source>
</evidence>
<dbReference type="EC" id="6.1.1.23" evidence="9"/>
<keyword evidence="4 9" id="KW-0436">Ligase</keyword>
<evidence type="ECO:0000313" key="12">
    <source>
        <dbReference type="EMBL" id="CAA9558875.1"/>
    </source>
</evidence>
<comment type="subunit">
    <text evidence="9">Homodimer.</text>
</comment>
<dbReference type="InterPro" id="IPR012340">
    <property type="entry name" value="NA-bd_OB-fold"/>
</dbReference>
<dbReference type="GO" id="GO:0005524">
    <property type="term" value="F:ATP binding"/>
    <property type="evidence" value="ECO:0007669"/>
    <property type="project" value="UniProtKB-UniRule"/>
</dbReference>
<dbReference type="GO" id="GO:0004815">
    <property type="term" value="F:aspartate-tRNA ligase activity"/>
    <property type="evidence" value="ECO:0007669"/>
    <property type="project" value="UniProtKB-UniRule"/>
</dbReference>
<keyword evidence="3 9" id="KW-0963">Cytoplasm</keyword>
<dbReference type="GO" id="GO:0005829">
    <property type="term" value="C:cytosol"/>
    <property type="evidence" value="ECO:0007669"/>
    <property type="project" value="TreeGrafter"/>
</dbReference>
<evidence type="ECO:0000256" key="1">
    <source>
        <dbReference type="ARBA" id="ARBA00004496"/>
    </source>
</evidence>
<dbReference type="PANTHER" id="PTHR43450:SF1">
    <property type="entry name" value="ASPARTATE--TRNA LIGASE, CYTOPLASMIC"/>
    <property type="match status" value="1"/>
</dbReference>
<proteinExistence type="inferred from homology"/>